<dbReference type="WBParaSite" id="ACRNAN_Path_696.g2611.t1">
    <property type="protein sequence ID" value="ACRNAN_Path_696.g2611.t1"/>
    <property type="gene ID" value="ACRNAN_Path_696.g2611"/>
</dbReference>
<evidence type="ECO:0000259" key="7">
    <source>
        <dbReference type="PROSITE" id="PS50262"/>
    </source>
</evidence>
<sequence>MLIELTAPTFHGPVVLCKFVKFLQVIPLYSSSFLLVAISIDRYYAICRPLAHMRASQNRPRIYAVLAWLLAIVASIPQIFIFTKDTRGEVATELSYTHFQHQVYVVFFNVAVWLLPTIVAGILYCRVCHAVWCSMIYDDSYSFSWPNSRSVFSRRSLLSRSSTKFSFRSFRDRTSSNQSNHPVELQSLSNPATPTERIGYIGSNQKEEQEKKRIQTVKLTMTIVIAHFVLWAPFCIVNVIDAFAPQSINPILATHLMFLGNINSVMNPWIWFAFNYDSAKLAIRTSVREFRLERQRQSQRKRQSQDLSMDIATTASMMHSYENGL</sequence>
<dbReference type="PROSITE" id="PS50262">
    <property type="entry name" value="G_PROTEIN_RECEP_F1_2"/>
    <property type="match status" value="1"/>
</dbReference>
<dbReference type="InterPro" id="IPR000276">
    <property type="entry name" value="GPCR_Rhodpsn"/>
</dbReference>
<dbReference type="GO" id="GO:0016020">
    <property type="term" value="C:membrane"/>
    <property type="evidence" value="ECO:0007669"/>
    <property type="project" value="UniProtKB-SubCell"/>
</dbReference>
<dbReference type="SUPFAM" id="SSF81321">
    <property type="entry name" value="Family A G protein-coupled receptor-like"/>
    <property type="match status" value="1"/>
</dbReference>
<feature type="transmembrane region" description="Helical" evidence="6">
    <location>
        <begin position="22"/>
        <end position="41"/>
    </location>
</feature>
<dbReference type="Gene3D" id="1.20.1070.10">
    <property type="entry name" value="Rhodopsin 7-helix transmembrane proteins"/>
    <property type="match status" value="1"/>
</dbReference>
<feature type="transmembrane region" description="Helical" evidence="6">
    <location>
        <begin position="252"/>
        <end position="274"/>
    </location>
</feature>
<evidence type="ECO:0000256" key="4">
    <source>
        <dbReference type="ARBA" id="ARBA00023136"/>
    </source>
</evidence>
<keyword evidence="3 6" id="KW-1133">Transmembrane helix</keyword>
<evidence type="ECO:0000256" key="2">
    <source>
        <dbReference type="ARBA" id="ARBA00022692"/>
    </source>
</evidence>
<dbReference type="InterPro" id="IPR052665">
    <property type="entry name" value="Neuropeptide-GPCR"/>
</dbReference>
<protein>
    <submittedName>
        <fullName evidence="9">G-protein coupled receptors family 1 profile domain-containing protein</fullName>
    </submittedName>
</protein>
<comment type="similarity">
    <text evidence="5">Belongs to the G-protein coupled receptor 1 family.</text>
</comment>
<feature type="domain" description="G-protein coupled receptors family 1 profile" evidence="7">
    <location>
        <begin position="1"/>
        <end position="271"/>
    </location>
</feature>
<keyword evidence="4 6" id="KW-0472">Membrane</keyword>
<keyword evidence="5" id="KW-0675">Receptor</keyword>
<dbReference type="InterPro" id="IPR017452">
    <property type="entry name" value="GPCR_Rhodpsn_7TM"/>
</dbReference>
<dbReference type="PRINTS" id="PR00237">
    <property type="entry name" value="GPCRRHODOPSN"/>
</dbReference>
<keyword evidence="5" id="KW-0807">Transducer</keyword>
<keyword evidence="8" id="KW-1185">Reference proteome</keyword>
<comment type="subcellular location">
    <subcellularLocation>
        <location evidence="1">Membrane</location>
    </subcellularLocation>
</comment>
<keyword evidence="2 5" id="KW-0812">Transmembrane</keyword>
<dbReference type="Proteomes" id="UP000887540">
    <property type="component" value="Unplaced"/>
</dbReference>
<evidence type="ECO:0000256" key="6">
    <source>
        <dbReference type="SAM" id="Phobius"/>
    </source>
</evidence>
<proteinExistence type="inferred from homology"/>
<feature type="transmembrane region" description="Helical" evidence="6">
    <location>
        <begin position="103"/>
        <end position="125"/>
    </location>
</feature>
<evidence type="ECO:0000256" key="3">
    <source>
        <dbReference type="ARBA" id="ARBA00022989"/>
    </source>
</evidence>
<dbReference type="PROSITE" id="PS00237">
    <property type="entry name" value="G_PROTEIN_RECEP_F1_1"/>
    <property type="match status" value="1"/>
</dbReference>
<name>A0A914CAI9_9BILA</name>
<evidence type="ECO:0000256" key="1">
    <source>
        <dbReference type="ARBA" id="ARBA00004370"/>
    </source>
</evidence>
<evidence type="ECO:0000313" key="8">
    <source>
        <dbReference type="Proteomes" id="UP000887540"/>
    </source>
</evidence>
<keyword evidence="5" id="KW-0297">G-protein coupled receptor</keyword>
<feature type="transmembrane region" description="Helical" evidence="6">
    <location>
        <begin position="219"/>
        <end position="240"/>
    </location>
</feature>
<evidence type="ECO:0000256" key="5">
    <source>
        <dbReference type="RuleBase" id="RU000688"/>
    </source>
</evidence>
<dbReference type="PANTHER" id="PTHR24224">
    <property type="entry name" value="CARDIOACCELERATORY PEPTIDE RECEPTOR-RELATED"/>
    <property type="match status" value="1"/>
</dbReference>
<dbReference type="PANTHER" id="PTHR24224:SF6">
    <property type="entry name" value="CARDIOACCELERATORY PEPTIDE RECEPTOR-RELATED"/>
    <property type="match status" value="1"/>
</dbReference>
<accession>A0A914CAI9</accession>
<dbReference type="GO" id="GO:0004930">
    <property type="term" value="F:G protein-coupled receptor activity"/>
    <property type="evidence" value="ECO:0007669"/>
    <property type="project" value="UniProtKB-KW"/>
</dbReference>
<organism evidence="8 9">
    <name type="scientific">Acrobeloides nanus</name>
    <dbReference type="NCBI Taxonomy" id="290746"/>
    <lineage>
        <taxon>Eukaryota</taxon>
        <taxon>Metazoa</taxon>
        <taxon>Ecdysozoa</taxon>
        <taxon>Nematoda</taxon>
        <taxon>Chromadorea</taxon>
        <taxon>Rhabditida</taxon>
        <taxon>Tylenchina</taxon>
        <taxon>Cephalobomorpha</taxon>
        <taxon>Cephaloboidea</taxon>
        <taxon>Cephalobidae</taxon>
        <taxon>Acrobeloides</taxon>
    </lineage>
</organism>
<reference evidence="9" key="1">
    <citation type="submission" date="2022-11" db="UniProtKB">
        <authorList>
            <consortium name="WormBaseParasite"/>
        </authorList>
    </citation>
    <scope>IDENTIFICATION</scope>
</reference>
<evidence type="ECO:0000313" key="9">
    <source>
        <dbReference type="WBParaSite" id="ACRNAN_Path_696.g2611.t1"/>
    </source>
</evidence>
<dbReference type="AlphaFoldDB" id="A0A914CAI9"/>
<feature type="transmembrane region" description="Helical" evidence="6">
    <location>
        <begin position="62"/>
        <end position="83"/>
    </location>
</feature>
<dbReference type="Pfam" id="PF00001">
    <property type="entry name" value="7tm_1"/>
    <property type="match status" value="1"/>
</dbReference>